<dbReference type="RefSeq" id="WP_368497028.1">
    <property type="nucleotide sequence ID" value="NZ_CP162511.1"/>
</dbReference>
<sequence>MRRIAVLSHIVLDEVHPSDVESVPHVEVGGAGAYAAVGSSLAGATGATVLVSGVGTADRQTLAAWCTARQIDPAGLFDVSEFSPRTVIDYFPDGERVETPAFGLAHFDAHTPLPRHIPFPPDAIGGVYLFHDHEPDYWSEVDAARRRFAAPFLWEISADSCRPAALPAVRERLELVDVLSLNRTEALGLFGAGRLDEALAELARLPVVTVLRLGAAGSLVIDGGDLTAIGVATGEVVDPTGGGNSYSGAFLADFAATGDPVAAVRVAAAAAATVIAQTGAPLVDDDARAHVRAAALSIPTERRPR</sequence>
<gene>
    <name evidence="2" type="ORF">ABFY20_14955</name>
</gene>
<dbReference type="EMBL" id="CP162511">
    <property type="protein sequence ID" value="XDI04623.1"/>
    <property type="molecule type" value="Genomic_DNA"/>
</dbReference>
<dbReference type="GO" id="GO:0016301">
    <property type="term" value="F:kinase activity"/>
    <property type="evidence" value="ECO:0007669"/>
    <property type="project" value="UniProtKB-KW"/>
</dbReference>
<feature type="domain" description="Carbohydrate kinase PfkB" evidence="1">
    <location>
        <begin position="162"/>
        <end position="280"/>
    </location>
</feature>
<dbReference type="InterPro" id="IPR029056">
    <property type="entry name" value="Ribokinase-like"/>
</dbReference>
<dbReference type="EC" id="2.7.1.-" evidence="2"/>
<dbReference type="PANTHER" id="PTHR47098">
    <property type="entry name" value="PROTEIN MAK32"/>
    <property type="match status" value="1"/>
</dbReference>
<accession>A0AB39BEE9</accession>
<dbReference type="InterPro" id="IPR011611">
    <property type="entry name" value="PfkB_dom"/>
</dbReference>
<keyword evidence="2" id="KW-0808">Transferase</keyword>
<reference evidence="2" key="1">
    <citation type="submission" date="2024-05" db="EMBL/GenBank/DDBJ databases">
        <title>Herbiconiux sp. A18JL235.</title>
        <authorList>
            <person name="Zhang G."/>
        </authorList>
    </citation>
    <scope>NUCLEOTIDE SEQUENCE</scope>
    <source>
        <strain evidence="2">A18JL235</strain>
    </source>
</reference>
<dbReference type="Pfam" id="PF00294">
    <property type="entry name" value="PfkB"/>
    <property type="match status" value="1"/>
</dbReference>
<keyword evidence="2" id="KW-0418">Kinase</keyword>
<proteinExistence type="predicted"/>
<organism evidence="2">
    <name type="scientific">Herbiconiux sp. A18JL235</name>
    <dbReference type="NCBI Taxonomy" id="3152363"/>
    <lineage>
        <taxon>Bacteria</taxon>
        <taxon>Bacillati</taxon>
        <taxon>Actinomycetota</taxon>
        <taxon>Actinomycetes</taxon>
        <taxon>Micrococcales</taxon>
        <taxon>Microbacteriaceae</taxon>
        <taxon>Herbiconiux</taxon>
    </lineage>
</organism>
<dbReference type="PANTHER" id="PTHR47098:SF2">
    <property type="entry name" value="PROTEIN MAK32"/>
    <property type="match status" value="1"/>
</dbReference>
<dbReference type="SUPFAM" id="SSF53613">
    <property type="entry name" value="Ribokinase-like"/>
    <property type="match status" value="1"/>
</dbReference>
<dbReference type="AlphaFoldDB" id="A0AB39BEE9"/>
<evidence type="ECO:0000313" key="2">
    <source>
        <dbReference type="EMBL" id="XDI04623.1"/>
    </source>
</evidence>
<name>A0AB39BEE9_9MICO</name>
<dbReference type="Gene3D" id="3.40.1190.20">
    <property type="match status" value="1"/>
</dbReference>
<protein>
    <submittedName>
        <fullName evidence="2">Carbohydrate kinase family protein</fullName>
        <ecNumber evidence="2">2.7.1.-</ecNumber>
    </submittedName>
</protein>
<evidence type="ECO:0000259" key="1">
    <source>
        <dbReference type="Pfam" id="PF00294"/>
    </source>
</evidence>